<reference evidence="1 2" key="1">
    <citation type="submission" date="2023-11" db="EMBL/GenBank/DDBJ databases">
        <title>An acidophilic fungus is an integral part of prey digestion in a carnivorous sundew plant.</title>
        <authorList>
            <person name="Tsai I.J."/>
        </authorList>
    </citation>
    <scope>NUCLEOTIDE SEQUENCE [LARGE SCALE GENOMIC DNA]</scope>
    <source>
        <strain evidence="1">169a</strain>
    </source>
</reference>
<accession>A0AAQ3MAS0</accession>
<dbReference type="InterPro" id="IPR046670">
    <property type="entry name" value="DUF6540"/>
</dbReference>
<dbReference type="Pfam" id="PF20174">
    <property type="entry name" value="DUF6540"/>
    <property type="match status" value="1"/>
</dbReference>
<name>A0AAQ3MAS0_9PEZI</name>
<dbReference type="AlphaFoldDB" id="A0AAQ3MAS0"/>
<proteinExistence type="predicted"/>
<protein>
    <submittedName>
        <fullName evidence="1">Uncharacterized protein</fullName>
    </submittedName>
</protein>
<organism evidence="1 2">
    <name type="scientific">Acrodontium crateriforme</name>
    <dbReference type="NCBI Taxonomy" id="150365"/>
    <lineage>
        <taxon>Eukaryota</taxon>
        <taxon>Fungi</taxon>
        <taxon>Dikarya</taxon>
        <taxon>Ascomycota</taxon>
        <taxon>Pezizomycotina</taxon>
        <taxon>Dothideomycetes</taxon>
        <taxon>Dothideomycetidae</taxon>
        <taxon>Mycosphaerellales</taxon>
        <taxon>Teratosphaeriaceae</taxon>
        <taxon>Acrodontium</taxon>
    </lineage>
</organism>
<dbReference type="EMBL" id="CP138588">
    <property type="protein sequence ID" value="WPH03071.1"/>
    <property type="molecule type" value="Genomic_DNA"/>
</dbReference>
<dbReference type="Proteomes" id="UP001303373">
    <property type="component" value="Chromosome 9"/>
</dbReference>
<evidence type="ECO:0000313" key="2">
    <source>
        <dbReference type="Proteomes" id="UP001303373"/>
    </source>
</evidence>
<sequence>MSYNVYTAEYLGSPNHVGIFVETESNGNGLNFHVTGSILAGMIYECKAAKRPDDSATFVPGTKIRIGSLEKSKLSDFESVCRSVPAPGAQVRLNGMPKDPSKPIRRCGDWVGDVKEKIIADGILGS</sequence>
<evidence type="ECO:0000313" key="1">
    <source>
        <dbReference type="EMBL" id="WPH03071.1"/>
    </source>
</evidence>
<keyword evidence="2" id="KW-1185">Reference proteome</keyword>
<gene>
    <name evidence="1" type="ORF">R9X50_00594500</name>
</gene>